<dbReference type="Proteomes" id="UP000781932">
    <property type="component" value="Unassembled WGS sequence"/>
</dbReference>
<name>A0A9P6IAZ2_9PEZI</name>
<reference evidence="2" key="2">
    <citation type="submission" date="2020-11" db="EMBL/GenBank/DDBJ databases">
        <title>Whole genome sequencing of Colletotrichum sp.</title>
        <authorList>
            <person name="Li H."/>
        </authorList>
    </citation>
    <scope>NUCLEOTIDE SEQUENCE</scope>
    <source>
        <strain evidence="2">CkLH20</strain>
    </source>
</reference>
<protein>
    <submittedName>
        <fullName evidence="2">Uncharacterized protein</fullName>
    </submittedName>
</protein>
<dbReference type="RefSeq" id="XP_038744766.1">
    <property type="nucleotide sequence ID" value="XM_038889842.1"/>
</dbReference>
<dbReference type="OrthoDB" id="4691160at2759"/>
<keyword evidence="3" id="KW-1185">Reference proteome</keyword>
<proteinExistence type="predicted"/>
<evidence type="ECO:0000256" key="1">
    <source>
        <dbReference type="SAM" id="SignalP"/>
    </source>
</evidence>
<sequence length="126" mass="13670">MRASTMFVAAAALIIGAEANPMRRDDPHRTDFRIWSEKGCGLNGNNTGNLGVWTITQSQTNQCQPSFNAPVVQGIYLNNLDATVDCKFFAYTEENCSGTPLAVTPKQCADPGDANFVSFQVDCNTD</sequence>
<keyword evidence="1" id="KW-0732">Signal</keyword>
<reference evidence="2" key="1">
    <citation type="submission" date="2020-03" db="EMBL/GenBank/DDBJ databases">
        <authorList>
            <person name="He L."/>
        </authorList>
    </citation>
    <scope>NUCLEOTIDE SEQUENCE</scope>
    <source>
        <strain evidence="2">CkLH20</strain>
    </source>
</reference>
<dbReference type="EMBL" id="JAATWM020000022">
    <property type="protein sequence ID" value="KAF9875305.1"/>
    <property type="molecule type" value="Genomic_DNA"/>
</dbReference>
<comment type="caution">
    <text evidence="2">The sequence shown here is derived from an EMBL/GenBank/DDBJ whole genome shotgun (WGS) entry which is preliminary data.</text>
</comment>
<gene>
    <name evidence="2" type="ORF">CkaCkLH20_07125</name>
</gene>
<accession>A0A9P6IAZ2</accession>
<organism evidence="2 3">
    <name type="scientific">Colletotrichum karsti</name>
    <dbReference type="NCBI Taxonomy" id="1095194"/>
    <lineage>
        <taxon>Eukaryota</taxon>
        <taxon>Fungi</taxon>
        <taxon>Dikarya</taxon>
        <taxon>Ascomycota</taxon>
        <taxon>Pezizomycotina</taxon>
        <taxon>Sordariomycetes</taxon>
        <taxon>Hypocreomycetidae</taxon>
        <taxon>Glomerellales</taxon>
        <taxon>Glomerellaceae</taxon>
        <taxon>Colletotrichum</taxon>
        <taxon>Colletotrichum boninense species complex</taxon>
    </lineage>
</organism>
<feature type="signal peptide" evidence="1">
    <location>
        <begin position="1"/>
        <end position="19"/>
    </location>
</feature>
<dbReference type="GeneID" id="62162916"/>
<evidence type="ECO:0000313" key="2">
    <source>
        <dbReference type="EMBL" id="KAF9875305.1"/>
    </source>
</evidence>
<feature type="chain" id="PRO_5040290076" evidence="1">
    <location>
        <begin position="20"/>
        <end position="126"/>
    </location>
</feature>
<evidence type="ECO:0000313" key="3">
    <source>
        <dbReference type="Proteomes" id="UP000781932"/>
    </source>
</evidence>
<dbReference type="AlphaFoldDB" id="A0A9P6IAZ2"/>